<dbReference type="Pfam" id="PF01055">
    <property type="entry name" value="Glyco_hydro_31_2nd"/>
    <property type="match status" value="1"/>
</dbReference>
<sequence length="1094" mass="119788">MRAPPGSASNSRLSLQQIFAVLIGTAALLLLLNATYLTSLSPVGDLDVDLDGIVSARDIRRHAAATSPPHTSIAACDPHAAGTIRQRAAPPFNPIANASSVIRVGETVRLTVLTARTLRIEQRRNPRERFDERSSFAIVNRYLPVPSHKATLSSDCQLLSAHRCLVLTTAQLRLELSAPANATAAQITRGAAGLVADWPAPRLSSATLRVRLALDGDRSSEWHPGLPNPDQLPGTVRTLDNVDGATELRCDRLPVDQRSGRENDAHCAMGVISRSGWALLDDSLSARFDGAAAQWDWARAADGDPRCEQWARGGECEASRAFMQASGEALLRLDWYLFAAGLDYASALRDFAALSGDQDPSPWHVPQAAGLLREFEARGVPADVLVTDMDWHHTCYRRTYGNESEKSMDASHNWPCWSGFSFDKKYFPDPPAFLGWCKAAGVHNGLNLHFQSGLVKAEEDADRLPPDAEYAAFDPLNRTYSSHFHTHVLAPLERLGVDFWWLDWQQGEARGEVGRDAERWGEVGRGEHFFGGSETPEVNPTFWLNYVYSTQPDGRATPASAQRRRLIMHRWGGLGNQRYPIGFSGDTKSTWQSLAFQPGFTASAANVAFGYWSHDIGGFFDRVEPELYVRWVQLGSLSPVFRAHGFRDPLHERRFWLFDEAAFVAMRSALRLRAELVPHLYTAARAAYDGGPSPVRPLYHEWPGLQPAYDFGGEYLFGAGQSLAVVAPVTHRSSADAPLARGARLWVPPGLWVAIWLPPPPAPSAGGGSGDLYGGGSGDLYEDDGWSGRYAAEQKGGEHSSWTRQPRGGAAETAVVFADPPTVERRRRAGERSSPLWYFDAELLCVVVWLFDLPAGTSAELTLRFDDERAARLAATAAKSLLDGTYPQTQPQDYSHTTWLAGLGSRLASRPANFTNEMAALPATLEAARGQLREHETGLPTQANAASFRGAKMVKADLQGADLTGAVFERADLRRANFIYSTLSGPSPASFIETDLRDVRVEDVNLSGSYWQGVQTRGMAFVDSWLTDAFLVGVNFDGVNMNGPRAACRAPTSADINECDFTSAMGVDKASFFNVIGTPIGRTRRMMSRYRMSA</sequence>
<dbReference type="Gene3D" id="2.160.20.80">
    <property type="entry name" value="E3 ubiquitin-protein ligase SopA"/>
    <property type="match status" value="1"/>
</dbReference>
<reference evidence="6" key="1">
    <citation type="journal article" date="2013" name="Nature">
        <title>Pan genome of the phytoplankton Emiliania underpins its global distribution.</title>
        <authorList>
            <person name="Read B.A."/>
            <person name="Kegel J."/>
            <person name="Klute M.J."/>
            <person name="Kuo A."/>
            <person name="Lefebvre S.C."/>
            <person name="Maumus F."/>
            <person name="Mayer C."/>
            <person name="Miller J."/>
            <person name="Monier A."/>
            <person name="Salamov A."/>
            <person name="Young J."/>
            <person name="Aguilar M."/>
            <person name="Claverie J.M."/>
            <person name="Frickenhaus S."/>
            <person name="Gonzalez K."/>
            <person name="Herman E.K."/>
            <person name="Lin Y.C."/>
            <person name="Napier J."/>
            <person name="Ogata H."/>
            <person name="Sarno A.F."/>
            <person name="Shmutz J."/>
            <person name="Schroeder D."/>
            <person name="de Vargas C."/>
            <person name="Verret F."/>
            <person name="von Dassow P."/>
            <person name="Valentin K."/>
            <person name="Van de Peer Y."/>
            <person name="Wheeler G."/>
            <person name="Dacks J.B."/>
            <person name="Delwiche C.F."/>
            <person name="Dyhrman S.T."/>
            <person name="Glockner G."/>
            <person name="John U."/>
            <person name="Richards T."/>
            <person name="Worden A.Z."/>
            <person name="Zhang X."/>
            <person name="Grigoriev I.V."/>
            <person name="Allen A.E."/>
            <person name="Bidle K."/>
            <person name="Borodovsky M."/>
            <person name="Bowler C."/>
            <person name="Brownlee C."/>
            <person name="Cock J.M."/>
            <person name="Elias M."/>
            <person name="Gladyshev V.N."/>
            <person name="Groth M."/>
            <person name="Guda C."/>
            <person name="Hadaegh A."/>
            <person name="Iglesias-Rodriguez M.D."/>
            <person name="Jenkins J."/>
            <person name="Jones B.M."/>
            <person name="Lawson T."/>
            <person name="Leese F."/>
            <person name="Lindquist E."/>
            <person name="Lobanov A."/>
            <person name="Lomsadze A."/>
            <person name="Malik S.B."/>
            <person name="Marsh M.E."/>
            <person name="Mackinder L."/>
            <person name="Mock T."/>
            <person name="Mueller-Roeber B."/>
            <person name="Pagarete A."/>
            <person name="Parker M."/>
            <person name="Probert I."/>
            <person name="Quesneville H."/>
            <person name="Raines C."/>
            <person name="Rensing S.A."/>
            <person name="Riano-Pachon D.M."/>
            <person name="Richier S."/>
            <person name="Rokitta S."/>
            <person name="Shiraiwa Y."/>
            <person name="Soanes D.M."/>
            <person name="van der Giezen M."/>
            <person name="Wahlund T.M."/>
            <person name="Williams B."/>
            <person name="Wilson W."/>
            <person name="Wolfe G."/>
            <person name="Wurch L.L."/>
        </authorList>
    </citation>
    <scope>NUCLEOTIDE SEQUENCE</scope>
</reference>
<dbReference type="GeneID" id="17260362"/>
<accession>A0A0D3ISI2</accession>
<dbReference type="RefSeq" id="XP_005766646.1">
    <property type="nucleotide sequence ID" value="XM_005766589.1"/>
</dbReference>
<feature type="region of interest" description="Disordered" evidence="3">
    <location>
        <begin position="792"/>
        <end position="811"/>
    </location>
</feature>
<name>A0A0D3ISI2_EMIH1</name>
<dbReference type="Pfam" id="PF00805">
    <property type="entry name" value="Pentapeptide"/>
    <property type="match status" value="1"/>
</dbReference>
<evidence type="ECO:0000259" key="4">
    <source>
        <dbReference type="Pfam" id="PF01055"/>
    </source>
</evidence>
<dbReference type="KEGG" id="ehx:EMIHUDRAFT_119618"/>
<dbReference type="eggNOG" id="KOG1066">
    <property type="taxonomic scope" value="Eukaryota"/>
</dbReference>
<keyword evidence="2" id="KW-0326">Glycosidase</keyword>
<dbReference type="Gene3D" id="3.20.20.80">
    <property type="entry name" value="Glycosidases"/>
    <property type="match status" value="1"/>
</dbReference>
<evidence type="ECO:0000313" key="6">
    <source>
        <dbReference type="Proteomes" id="UP000013827"/>
    </source>
</evidence>
<proteinExistence type="inferred from homology"/>
<evidence type="ECO:0000256" key="2">
    <source>
        <dbReference type="RuleBase" id="RU361185"/>
    </source>
</evidence>
<dbReference type="GO" id="GO:0004553">
    <property type="term" value="F:hydrolase activity, hydrolyzing O-glycosyl compounds"/>
    <property type="evidence" value="ECO:0007669"/>
    <property type="project" value="InterPro"/>
</dbReference>
<dbReference type="Proteomes" id="UP000013827">
    <property type="component" value="Unassembled WGS sequence"/>
</dbReference>
<dbReference type="HOGENOM" id="CLU_284200_0_0_1"/>
<protein>
    <recommendedName>
        <fullName evidence="4">Glycoside hydrolase family 31 TIM barrel domain-containing protein</fullName>
    </recommendedName>
</protein>
<dbReference type="AlphaFoldDB" id="A0A0D3ISI2"/>
<evidence type="ECO:0000256" key="3">
    <source>
        <dbReference type="SAM" id="MobiDB-lite"/>
    </source>
</evidence>
<dbReference type="STRING" id="2903.R1BWS1"/>
<feature type="domain" description="Glycoside hydrolase family 31 TIM barrel" evidence="4">
    <location>
        <begin position="369"/>
        <end position="683"/>
    </location>
</feature>
<dbReference type="InterPro" id="IPR051816">
    <property type="entry name" value="Glycosyl_Hydrolase_31"/>
</dbReference>
<dbReference type="EnsemblProtists" id="EOD14217">
    <property type="protein sequence ID" value="EOD14217"/>
    <property type="gene ID" value="EMIHUDRAFT_119618"/>
</dbReference>
<dbReference type="InterPro" id="IPR017853">
    <property type="entry name" value="GH"/>
</dbReference>
<dbReference type="InterPro" id="IPR000322">
    <property type="entry name" value="Glyco_hydro_31_TIM"/>
</dbReference>
<organism evidence="5 6">
    <name type="scientific">Emiliania huxleyi (strain CCMP1516)</name>
    <dbReference type="NCBI Taxonomy" id="280463"/>
    <lineage>
        <taxon>Eukaryota</taxon>
        <taxon>Haptista</taxon>
        <taxon>Haptophyta</taxon>
        <taxon>Prymnesiophyceae</taxon>
        <taxon>Isochrysidales</taxon>
        <taxon>Noelaerhabdaceae</taxon>
        <taxon>Emiliania</taxon>
    </lineage>
</organism>
<dbReference type="SUPFAM" id="SSF141571">
    <property type="entry name" value="Pentapeptide repeat-like"/>
    <property type="match status" value="1"/>
</dbReference>
<dbReference type="PANTHER" id="PTHR43863:SF2">
    <property type="entry name" value="MALTASE-GLUCOAMYLASE"/>
    <property type="match status" value="1"/>
</dbReference>
<dbReference type="PaxDb" id="2903-EOD14217"/>
<keyword evidence="6" id="KW-1185">Reference proteome</keyword>
<comment type="similarity">
    <text evidence="1 2">Belongs to the glycosyl hydrolase 31 family.</text>
</comment>
<dbReference type="PANTHER" id="PTHR43863">
    <property type="entry name" value="HYDROLASE, PUTATIVE (AFU_ORTHOLOGUE AFUA_1G03140)-RELATED"/>
    <property type="match status" value="1"/>
</dbReference>
<dbReference type="GO" id="GO:0005975">
    <property type="term" value="P:carbohydrate metabolic process"/>
    <property type="evidence" value="ECO:0007669"/>
    <property type="project" value="InterPro"/>
</dbReference>
<dbReference type="InterPro" id="IPR001646">
    <property type="entry name" value="5peptide_repeat"/>
</dbReference>
<evidence type="ECO:0000313" key="5">
    <source>
        <dbReference type="EnsemblProtists" id="EOD14217"/>
    </source>
</evidence>
<evidence type="ECO:0000256" key="1">
    <source>
        <dbReference type="ARBA" id="ARBA00007806"/>
    </source>
</evidence>
<dbReference type="SUPFAM" id="SSF51445">
    <property type="entry name" value="(Trans)glycosidases"/>
    <property type="match status" value="1"/>
</dbReference>
<reference evidence="5" key="2">
    <citation type="submission" date="2024-10" db="UniProtKB">
        <authorList>
            <consortium name="EnsemblProtists"/>
        </authorList>
    </citation>
    <scope>IDENTIFICATION</scope>
</reference>
<keyword evidence="2" id="KW-0378">Hydrolase</keyword>